<feature type="transmembrane region" description="Helical" evidence="2">
    <location>
        <begin position="1229"/>
        <end position="1251"/>
    </location>
</feature>
<feature type="transmembrane region" description="Helical" evidence="2">
    <location>
        <begin position="1093"/>
        <end position="1115"/>
    </location>
</feature>
<dbReference type="InterPro" id="IPR037185">
    <property type="entry name" value="EmrE-like"/>
</dbReference>
<feature type="region of interest" description="Disordered" evidence="1">
    <location>
        <begin position="1124"/>
        <end position="1153"/>
    </location>
</feature>
<dbReference type="SUPFAM" id="SSF103481">
    <property type="entry name" value="Multidrug resistance efflux transporter EmrE"/>
    <property type="match status" value="1"/>
</dbReference>
<keyword evidence="3" id="KW-0732">Signal</keyword>
<keyword evidence="2" id="KW-0472">Membrane</keyword>
<feature type="compositionally biased region" description="Polar residues" evidence="1">
    <location>
        <begin position="492"/>
        <end position="514"/>
    </location>
</feature>
<feature type="region of interest" description="Disordered" evidence="1">
    <location>
        <begin position="193"/>
        <end position="228"/>
    </location>
</feature>
<protein>
    <submittedName>
        <fullName evidence="4">Phosphodiesterase</fullName>
    </submittedName>
</protein>
<reference evidence="4 5" key="1">
    <citation type="submission" date="2024-02" db="EMBL/GenBank/DDBJ databases">
        <authorList>
            <person name="Chen Y."/>
            <person name="Shah S."/>
            <person name="Dougan E. K."/>
            <person name="Thang M."/>
            <person name="Chan C."/>
        </authorList>
    </citation>
    <scope>NUCLEOTIDE SEQUENCE [LARGE SCALE GENOMIC DNA]</scope>
</reference>
<feature type="transmembrane region" description="Helical" evidence="2">
    <location>
        <begin position="109"/>
        <end position="128"/>
    </location>
</feature>
<name>A0ABP0KQ29_9DINO</name>
<evidence type="ECO:0000256" key="3">
    <source>
        <dbReference type="SAM" id="SignalP"/>
    </source>
</evidence>
<feature type="region of interest" description="Disordered" evidence="1">
    <location>
        <begin position="486"/>
        <end position="536"/>
    </location>
</feature>
<dbReference type="Proteomes" id="UP001642464">
    <property type="component" value="Unassembled WGS sequence"/>
</dbReference>
<evidence type="ECO:0000313" key="4">
    <source>
        <dbReference type="EMBL" id="CAK9028993.1"/>
    </source>
</evidence>
<proteinExistence type="predicted"/>
<keyword evidence="2" id="KW-0812">Transmembrane</keyword>
<evidence type="ECO:0000313" key="5">
    <source>
        <dbReference type="Proteomes" id="UP001642464"/>
    </source>
</evidence>
<gene>
    <name evidence="4" type="ORF">SCF082_LOCUS18595</name>
</gene>
<accession>A0ABP0KQ29</accession>
<sequence length="1262" mass="135878">MALGALVCWGSWSVTLVLATKAGMPFQSLGLVAKEDESMSLYVLYYVNFTIAFLCTGFLVGFLGGSLGSGGEAYDFHTPFIDEISGYLWGISGGIAAWTAGIGMMGNAIGFPLCVGLGMVTGAIVAYVQVPCCIYRILPTGFSSTCMSVVSEDEEVVDLSLQLSSLRVSVSGPSSLAFEALRRVSEWFRGIRGGNPPSSNSSDHFTVVTTPRPSSGPSASRPTTTRASIEASFPEVPAGLLLSGRRLSGSELSGEERIRRAWRAGCWARAVLSGRVATPSASVQLNLRPRIYVVLRTPRLAAPACSRRRLPRDSAVMADVEEDEFQGAGVGLDFKDLVPLSVSLVPYVVLWPSDLQQGADLESLFLIVIKRAGGLIGALPLGVISDREIASGSSEANPHALLGASTTIMVPGVYQNSQGVWEPSESEVALLVADFTSDVAQLLRPMTEDDTESFPFVTDHIEIFPEPSHVVSQVMEWLATQGLSVPEGPYQSDAQEVTAQSGGATPPAKSSTPRRQVGPKGATSSVKPSPKPKRVTTAALAESLEGVLSSLPALSSQIETLVAKQEVLERQLESSEDPTACAYGSAVDTGGGRGGGLVHMTKSGTSPALRLLDEKVNFAQWAMALPRLVLASRTDLAWHLRASFSVRTRVGCSLSTVFPLPLPYVGVFDGGGPGLSKVRLRTLAQKRLLNLVVLVLNKLYLGRFASVAELGRPPSAAQLKVFDRLYGYITVCGSRLEDFSVAPGRSGPELIACIARLEAFLAIHPALQGGYFDHGAIAYKPPTLSVEERFMGTRAFEMWKAELFGRKALTREDKGAPLAPQTGNERSRALARAATQLIPDRAVTTETRDRRAIYLKEFDAWLTEAMDLSVDVLLAEKPADPEKISECLVQYGRALFTAGKSYQKYSETINAVGTARPLIKRQLTRAWDLAFAWLQDEPHSHHPALPASILLSMLSTALIWGWKREAALWAMGWSGIMRVGEMLMTRRSDLILPSDAAPGFTHILVKIHQPKTRGRGAKHQAARVDQEDLVRLIAGAFKDEAADALLWPLSASTLRKRFGAVLKELGLPTRREGEQRPYELASLRAGGDFKSNLAFLIPGVIVALMAICTVGFLSYRKEKEVYRRQGSGTSDESSEDGRETSGETSGTAESGPEQIDVQADTLVRKLVVCILGGLLLGFSNIGMGFFFFNLGNKSMNLTVSYCIGQSAPLVGILWGTFFFKEFAGTSEKVWGLVPVVCFLFAGAIVLIAAPWSRISGPVWSSV</sequence>
<feature type="transmembrane region" description="Helical" evidence="2">
    <location>
        <begin position="1166"/>
        <end position="1188"/>
    </location>
</feature>
<keyword evidence="2" id="KW-1133">Transmembrane helix</keyword>
<feature type="transmembrane region" description="Helical" evidence="2">
    <location>
        <begin position="84"/>
        <end position="103"/>
    </location>
</feature>
<feature type="chain" id="PRO_5046885358" evidence="3">
    <location>
        <begin position="20"/>
        <end position="1262"/>
    </location>
</feature>
<comment type="caution">
    <text evidence="4">The sequence shown here is derived from an EMBL/GenBank/DDBJ whole genome shotgun (WGS) entry which is preliminary data.</text>
</comment>
<organism evidence="4 5">
    <name type="scientific">Durusdinium trenchii</name>
    <dbReference type="NCBI Taxonomy" id="1381693"/>
    <lineage>
        <taxon>Eukaryota</taxon>
        <taxon>Sar</taxon>
        <taxon>Alveolata</taxon>
        <taxon>Dinophyceae</taxon>
        <taxon>Suessiales</taxon>
        <taxon>Symbiodiniaceae</taxon>
        <taxon>Durusdinium</taxon>
    </lineage>
</organism>
<feature type="transmembrane region" description="Helical" evidence="2">
    <location>
        <begin position="1194"/>
        <end position="1217"/>
    </location>
</feature>
<feature type="signal peptide" evidence="3">
    <location>
        <begin position="1"/>
        <end position="19"/>
    </location>
</feature>
<feature type="compositionally biased region" description="Low complexity" evidence="1">
    <location>
        <begin position="209"/>
        <end position="226"/>
    </location>
</feature>
<feature type="transmembrane region" description="Helical" evidence="2">
    <location>
        <begin position="43"/>
        <end position="63"/>
    </location>
</feature>
<feature type="compositionally biased region" description="Low complexity" evidence="1">
    <location>
        <begin position="1142"/>
        <end position="1153"/>
    </location>
</feature>
<feature type="compositionally biased region" description="Polar residues" evidence="1">
    <location>
        <begin position="196"/>
        <end position="208"/>
    </location>
</feature>
<keyword evidence="5" id="KW-1185">Reference proteome</keyword>
<evidence type="ECO:0000256" key="1">
    <source>
        <dbReference type="SAM" id="MobiDB-lite"/>
    </source>
</evidence>
<dbReference type="EMBL" id="CAXAMM010012481">
    <property type="protein sequence ID" value="CAK9028993.1"/>
    <property type="molecule type" value="Genomic_DNA"/>
</dbReference>
<evidence type="ECO:0000256" key="2">
    <source>
        <dbReference type="SAM" id="Phobius"/>
    </source>
</evidence>